<reference evidence="1 2" key="1">
    <citation type="journal article" date="2012" name="Genome Biol.">
        <title>Genome and low-iron response of an oceanic diatom adapted to chronic iron limitation.</title>
        <authorList>
            <person name="Lommer M."/>
            <person name="Specht M."/>
            <person name="Roy A.S."/>
            <person name="Kraemer L."/>
            <person name="Andreson R."/>
            <person name="Gutowska M.A."/>
            <person name="Wolf J."/>
            <person name="Bergner S.V."/>
            <person name="Schilhabel M.B."/>
            <person name="Klostermeier U.C."/>
            <person name="Beiko R.G."/>
            <person name="Rosenstiel P."/>
            <person name="Hippler M."/>
            <person name="Laroche J."/>
        </authorList>
    </citation>
    <scope>NUCLEOTIDE SEQUENCE [LARGE SCALE GENOMIC DNA]</scope>
    <source>
        <strain evidence="1 2">CCMP1005</strain>
    </source>
</reference>
<gene>
    <name evidence="1" type="ORF">THAOC_17784</name>
</gene>
<accession>K0S6M3</accession>
<organism evidence="1 2">
    <name type="scientific">Thalassiosira oceanica</name>
    <name type="common">Marine diatom</name>
    <dbReference type="NCBI Taxonomy" id="159749"/>
    <lineage>
        <taxon>Eukaryota</taxon>
        <taxon>Sar</taxon>
        <taxon>Stramenopiles</taxon>
        <taxon>Ochrophyta</taxon>
        <taxon>Bacillariophyta</taxon>
        <taxon>Coscinodiscophyceae</taxon>
        <taxon>Thalassiosirophycidae</taxon>
        <taxon>Thalassiosirales</taxon>
        <taxon>Thalassiosiraceae</taxon>
        <taxon>Thalassiosira</taxon>
    </lineage>
</organism>
<name>K0S6M3_THAOC</name>
<comment type="caution">
    <text evidence="1">The sequence shown here is derived from an EMBL/GenBank/DDBJ whole genome shotgun (WGS) entry which is preliminary data.</text>
</comment>
<evidence type="ECO:0000313" key="2">
    <source>
        <dbReference type="Proteomes" id="UP000266841"/>
    </source>
</evidence>
<keyword evidence="2" id="KW-1185">Reference proteome</keyword>
<evidence type="ECO:0000313" key="1">
    <source>
        <dbReference type="EMBL" id="EJK61683.1"/>
    </source>
</evidence>
<sequence>GEQGDGERAAVGARGFHRECDRAKLHTRPRGAAGFQRQFGSTMALILESCKSVREHDYQASSLIAPYANFATNRCLSEIRLSSRAGLAKSAERNESIAQQYVPKYGNNYKWRV</sequence>
<proteinExistence type="predicted"/>
<dbReference type="Proteomes" id="UP000266841">
    <property type="component" value="Unassembled WGS sequence"/>
</dbReference>
<protein>
    <submittedName>
        <fullName evidence="1">Uncharacterized protein</fullName>
    </submittedName>
</protein>
<dbReference type="EMBL" id="AGNL01019650">
    <property type="protein sequence ID" value="EJK61683.1"/>
    <property type="molecule type" value="Genomic_DNA"/>
</dbReference>
<feature type="non-terminal residue" evidence="1">
    <location>
        <position position="1"/>
    </location>
</feature>
<dbReference type="AlphaFoldDB" id="K0S6M3"/>